<sequence>METLAEECQEDNNMTIKFPCLQILRLKRLPKLSSLPHVLLQCPSLEELQIWNFLNLKRLPFGLQSTLKLKKFEIDYDEWFERLQWDDLSVKLQLQHVLTPREPKKKGMEKMPIKEEKNEEVDWLKDHAEVIFPRLNAYRNVCFSDIIFCYKNSDLPKYRVTLTVNWFQLILLDLCYVQLSQTVMQVRRLLYESSKF</sequence>
<dbReference type="AlphaFoldDB" id="A0A7J7L5T7"/>
<evidence type="ECO:0000313" key="1">
    <source>
        <dbReference type="EMBL" id="KAF6137924.1"/>
    </source>
</evidence>
<name>A0A7J7L5T7_9MAGN</name>
<protein>
    <submittedName>
        <fullName evidence="1">Uncharacterized protein</fullName>
    </submittedName>
</protein>
<accession>A0A7J7L5T7</accession>
<organism evidence="1 2">
    <name type="scientific">Kingdonia uniflora</name>
    <dbReference type="NCBI Taxonomy" id="39325"/>
    <lineage>
        <taxon>Eukaryota</taxon>
        <taxon>Viridiplantae</taxon>
        <taxon>Streptophyta</taxon>
        <taxon>Embryophyta</taxon>
        <taxon>Tracheophyta</taxon>
        <taxon>Spermatophyta</taxon>
        <taxon>Magnoliopsida</taxon>
        <taxon>Ranunculales</taxon>
        <taxon>Circaeasteraceae</taxon>
        <taxon>Kingdonia</taxon>
    </lineage>
</organism>
<comment type="caution">
    <text evidence="1">The sequence shown here is derived from an EMBL/GenBank/DDBJ whole genome shotgun (WGS) entry which is preliminary data.</text>
</comment>
<evidence type="ECO:0000313" key="2">
    <source>
        <dbReference type="Proteomes" id="UP000541444"/>
    </source>
</evidence>
<dbReference type="Gene3D" id="3.80.10.10">
    <property type="entry name" value="Ribonuclease Inhibitor"/>
    <property type="match status" value="1"/>
</dbReference>
<dbReference type="InterPro" id="IPR032675">
    <property type="entry name" value="LRR_dom_sf"/>
</dbReference>
<proteinExistence type="predicted"/>
<dbReference type="Proteomes" id="UP000541444">
    <property type="component" value="Unassembled WGS sequence"/>
</dbReference>
<gene>
    <name evidence="1" type="ORF">GIB67_041797</name>
</gene>
<keyword evidence="2" id="KW-1185">Reference proteome</keyword>
<dbReference type="EMBL" id="JACGCM010002618">
    <property type="protein sequence ID" value="KAF6137924.1"/>
    <property type="molecule type" value="Genomic_DNA"/>
</dbReference>
<dbReference type="OrthoDB" id="1112588at2759"/>
<reference evidence="1 2" key="1">
    <citation type="journal article" date="2020" name="IScience">
        <title>Genome Sequencing of the Endangered Kingdonia uniflora (Circaeasteraceae, Ranunculales) Reveals Potential Mechanisms of Evolutionary Specialization.</title>
        <authorList>
            <person name="Sun Y."/>
            <person name="Deng T."/>
            <person name="Zhang A."/>
            <person name="Moore M.J."/>
            <person name="Landis J.B."/>
            <person name="Lin N."/>
            <person name="Zhang H."/>
            <person name="Zhang X."/>
            <person name="Huang J."/>
            <person name="Zhang X."/>
            <person name="Sun H."/>
            <person name="Wang H."/>
        </authorList>
    </citation>
    <scope>NUCLEOTIDE SEQUENCE [LARGE SCALE GENOMIC DNA]</scope>
    <source>
        <strain evidence="1">TB1705</strain>
        <tissue evidence="1">Leaf</tissue>
    </source>
</reference>
<dbReference type="SUPFAM" id="SSF52047">
    <property type="entry name" value="RNI-like"/>
    <property type="match status" value="1"/>
</dbReference>